<dbReference type="EMBL" id="CP061510">
    <property type="protein sequence ID" value="QSB43287.1"/>
    <property type="molecule type" value="Genomic_DNA"/>
</dbReference>
<dbReference type="SMART" id="SM00554">
    <property type="entry name" value="FAS1"/>
    <property type="match status" value="1"/>
</dbReference>
<dbReference type="SUPFAM" id="SSF82153">
    <property type="entry name" value="FAS1 domain"/>
    <property type="match status" value="1"/>
</dbReference>
<keyword evidence="4" id="KW-1185">Reference proteome</keyword>
<accession>A0ABX7K6X3</accession>
<proteinExistence type="predicted"/>
<dbReference type="InterPro" id="IPR000782">
    <property type="entry name" value="FAS1_domain"/>
</dbReference>
<dbReference type="InterPro" id="IPR050904">
    <property type="entry name" value="Adhesion/Biosynth-related"/>
</dbReference>
<sequence>MKATKMLAAATLVGLMVPLAACSGNGEETSDKASPTLADKTTRTLASVIAGQSELSQVSDAMAEAGLAGVFDGPGSYTVLVPENSAFEALGKTGKTLTDAAHRPELVAVLRDHILPGALTTAAIETAIAENNGSVEMRTMGGNTVTFTQEDGKIVVTGADGSRTTLDGQAIAASNGVAMPISGLLKKAAPPATAQQ</sequence>
<dbReference type="Gene3D" id="2.30.180.10">
    <property type="entry name" value="FAS1 domain"/>
    <property type="match status" value="1"/>
</dbReference>
<protein>
    <submittedName>
        <fullName evidence="3">Fasciclin domain-containing protein</fullName>
    </submittedName>
</protein>
<evidence type="ECO:0000256" key="1">
    <source>
        <dbReference type="SAM" id="SignalP"/>
    </source>
</evidence>
<evidence type="ECO:0000313" key="4">
    <source>
        <dbReference type="Proteomes" id="UP000663637"/>
    </source>
</evidence>
<evidence type="ECO:0000259" key="2">
    <source>
        <dbReference type="PROSITE" id="PS50213"/>
    </source>
</evidence>
<reference evidence="3 4" key="1">
    <citation type="submission" date="2020-09" db="EMBL/GenBank/DDBJ databases">
        <title>Complete genome sequence of altererythrobacter flavus SS-21NJ, isolated from Dongying oil sludge in Shandong province.</title>
        <authorList>
            <person name="Sun S."/>
            <person name="Zhang Z."/>
        </authorList>
    </citation>
    <scope>NUCLEOTIDE SEQUENCE [LARGE SCALE GENOMIC DNA]</scope>
    <source>
        <strain evidence="3 4">SS-21NJ</strain>
    </source>
</reference>
<feature type="signal peptide" evidence="1">
    <location>
        <begin position="1"/>
        <end position="23"/>
    </location>
</feature>
<gene>
    <name evidence="3" type="ORF">IDJ81_07605</name>
</gene>
<evidence type="ECO:0000313" key="3">
    <source>
        <dbReference type="EMBL" id="QSB43287.1"/>
    </source>
</evidence>
<organism evidence="3 4">
    <name type="scientific">Tsuneonella flava</name>
    <dbReference type="NCBI Taxonomy" id="2055955"/>
    <lineage>
        <taxon>Bacteria</taxon>
        <taxon>Pseudomonadati</taxon>
        <taxon>Pseudomonadota</taxon>
        <taxon>Alphaproteobacteria</taxon>
        <taxon>Sphingomonadales</taxon>
        <taxon>Erythrobacteraceae</taxon>
        <taxon>Tsuneonella</taxon>
    </lineage>
</organism>
<feature type="domain" description="FAS1" evidence="2">
    <location>
        <begin position="42"/>
        <end position="185"/>
    </location>
</feature>
<dbReference type="InterPro" id="IPR036378">
    <property type="entry name" value="FAS1_dom_sf"/>
</dbReference>
<dbReference type="RefSeq" id="WP_205440714.1">
    <property type="nucleotide sequence ID" value="NZ_CP061510.1"/>
</dbReference>
<dbReference type="Pfam" id="PF02469">
    <property type="entry name" value="Fasciclin"/>
    <property type="match status" value="1"/>
</dbReference>
<dbReference type="PROSITE" id="PS50213">
    <property type="entry name" value="FAS1"/>
    <property type="match status" value="1"/>
</dbReference>
<name>A0ABX7K6X3_9SPHN</name>
<dbReference type="Proteomes" id="UP000663637">
    <property type="component" value="Chromosome"/>
</dbReference>
<dbReference type="PANTHER" id="PTHR10900:SF77">
    <property type="entry name" value="FI19380P1"/>
    <property type="match status" value="1"/>
</dbReference>
<feature type="chain" id="PRO_5047073876" evidence="1">
    <location>
        <begin position="24"/>
        <end position="196"/>
    </location>
</feature>
<dbReference type="PANTHER" id="PTHR10900">
    <property type="entry name" value="PERIOSTIN-RELATED"/>
    <property type="match status" value="1"/>
</dbReference>
<keyword evidence="1" id="KW-0732">Signal</keyword>